<evidence type="ECO:0000256" key="2">
    <source>
        <dbReference type="ARBA" id="ARBA00024195"/>
    </source>
</evidence>
<dbReference type="InterPro" id="IPR018114">
    <property type="entry name" value="TRYPSIN_HIS"/>
</dbReference>
<keyword evidence="1" id="KW-1015">Disulfide bond</keyword>
<dbReference type="AlphaFoldDB" id="A0A7R8Z4R3"/>
<dbReference type="PROSITE" id="PS00134">
    <property type="entry name" value="TRYPSIN_HIS"/>
    <property type="match status" value="1"/>
</dbReference>
<evidence type="ECO:0000256" key="4">
    <source>
        <dbReference type="SAM" id="SignalP"/>
    </source>
</evidence>
<dbReference type="OrthoDB" id="6755574at2759"/>
<dbReference type="InterPro" id="IPR001254">
    <property type="entry name" value="Trypsin_dom"/>
</dbReference>
<dbReference type="PROSITE" id="PS00135">
    <property type="entry name" value="TRYPSIN_SER"/>
    <property type="match status" value="1"/>
</dbReference>
<protein>
    <recommendedName>
        <fullName evidence="5">Peptidase S1 domain-containing protein</fullName>
    </recommendedName>
</protein>
<keyword evidence="4" id="KW-0732">Signal</keyword>
<comment type="similarity">
    <text evidence="2">Belongs to the peptidase S1 family. CLIP subfamily.</text>
</comment>
<dbReference type="GO" id="GO:0004252">
    <property type="term" value="F:serine-type endopeptidase activity"/>
    <property type="evidence" value="ECO:0007669"/>
    <property type="project" value="InterPro"/>
</dbReference>
<dbReference type="PRINTS" id="PR00722">
    <property type="entry name" value="CHYMOTRYPSIN"/>
</dbReference>
<gene>
    <name evidence="6" type="ORF">HERILL_LOCUS15547</name>
</gene>
<dbReference type="SUPFAM" id="SSF50494">
    <property type="entry name" value="Trypsin-like serine proteases"/>
    <property type="match status" value="1"/>
</dbReference>
<keyword evidence="3" id="KW-0645">Protease</keyword>
<evidence type="ECO:0000313" key="7">
    <source>
        <dbReference type="Proteomes" id="UP000594454"/>
    </source>
</evidence>
<evidence type="ECO:0000256" key="3">
    <source>
        <dbReference type="RuleBase" id="RU363034"/>
    </source>
</evidence>
<dbReference type="FunFam" id="2.40.10.10:FF:000068">
    <property type="entry name" value="transmembrane protease serine 2"/>
    <property type="match status" value="1"/>
</dbReference>
<keyword evidence="7" id="KW-1185">Reference proteome</keyword>
<dbReference type="GO" id="GO:0006508">
    <property type="term" value="P:proteolysis"/>
    <property type="evidence" value="ECO:0007669"/>
    <property type="project" value="UniProtKB-KW"/>
</dbReference>
<feature type="signal peptide" evidence="4">
    <location>
        <begin position="1"/>
        <end position="22"/>
    </location>
</feature>
<evidence type="ECO:0000256" key="1">
    <source>
        <dbReference type="ARBA" id="ARBA00023157"/>
    </source>
</evidence>
<reference evidence="6 7" key="1">
    <citation type="submission" date="2020-11" db="EMBL/GenBank/DDBJ databases">
        <authorList>
            <person name="Wallbank WR R."/>
            <person name="Pardo Diaz C."/>
            <person name="Kozak K."/>
            <person name="Martin S."/>
            <person name="Jiggins C."/>
            <person name="Moest M."/>
            <person name="Warren A I."/>
            <person name="Generalovic N T."/>
            <person name="Byers J.R.P. K."/>
            <person name="Montejo-Kovacevich G."/>
            <person name="Yen C E."/>
        </authorList>
    </citation>
    <scope>NUCLEOTIDE SEQUENCE [LARGE SCALE GENOMIC DNA]</scope>
</reference>
<evidence type="ECO:0000313" key="6">
    <source>
        <dbReference type="EMBL" id="CAD7093257.1"/>
    </source>
</evidence>
<dbReference type="CDD" id="cd00190">
    <property type="entry name" value="Tryp_SPc"/>
    <property type="match status" value="1"/>
</dbReference>
<dbReference type="InterPro" id="IPR043504">
    <property type="entry name" value="Peptidase_S1_PA_chymotrypsin"/>
</dbReference>
<dbReference type="InterPro" id="IPR033116">
    <property type="entry name" value="TRYPSIN_SER"/>
</dbReference>
<dbReference type="Gene3D" id="2.40.10.10">
    <property type="entry name" value="Trypsin-like serine proteases"/>
    <property type="match status" value="1"/>
</dbReference>
<dbReference type="InterPro" id="IPR009003">
    <property type="entry name" value="Peptidase_S1_PA"/>
</dbReference>
<dbReference type="EMBL" id="LR899014">
    <property type="protein sequence ID" value="CAD7093257.1"/>
    <property type="molecule type" value="Genomic_DNA"/>
</dbReference>
<keyword evidence="3" id="KW-0378">Hydrolase</keyword>
<dbReference type="Pfam" id="PF00089">
    <property type="entry name" value="Trypsin"/>
    <property type="match status" value="1"/>
</dbReference>
<dbReference type="InParanoid" id="A0A7R8Z4R3"/>
<evidence type="ECO:0000259" key="5">
    <source>
        <dbReference type="PROSITE" id="PS50240"/>
    </source>
</evidence>
<accession>A0A7R8Z4R3</accession>
<dbReference type="InterPro" id="IPR051487">
    <property type="entry name" value="Ser/Thr_Proteases_Immune/Dev"/>
</dbReference>
<dbReference type="SMART" id="SM00020">
    <property type="entry name" value="Tryp_SPc"/>
    <property type="match status" value="1"/>
</dbReference>
<dbReference type="PANTHER" id="PTHR24256">
    <property type="entry name" value="TRYPTASE-RELATED"/>
    <property type="match status" value="1"/>
</dbReference>
<proteinExistence type="inferred from homology"/>
<feature type="chain" id="PRO_5031529214" description="Peptidase S1 domain-containing protein" evidence="4">
    <location>
        <begin position="23"/>
        <end position="257"/>
    </location>
</feature>
<keyword evidence="3" id="KW-0720">Serine protease</keyword>
<dbReference type="InterPro" id="IPR001314">
    <property type="entry name" value="Peptidase_S1A"/>
</dbReference>
<feature type="domain" description="Peptidase S1" evidence="5">
    <location>
        <begin position="29"/>
        <end position="254"/>
    </location>
</feature>
<organism evidence="6 7">
    <name type="scientific">Hermetia illucens</name>
    <name type="common">Black soldier fly</name>
    <dbReference type="NCBI Taxonomy" id="343691"/>
    <lineage>
        <taxon>Eukaryota</taxon>
        <taxon>Metazoa</taxon>
        <taxon>Ecdysozoa</taxon>
        <taxon>Arthropoda</taxon>
        <taxon>Hexapoda</taxon>
        <taxon>Insecta</taxon>
        <taxon>Pterygota</taxon>
        <taxon>Neoptera</taxon>
        <taxon>Endopterygota</taxon>
        <taxon>Diptera</taxon>
        <taxon>Brachycera</taxon>
        <taxon>Stratiomyomorpha</taxon>
        <taxon>Stratiomyidae</taxon>
        <taxon>Hermetiinae</taxon>
        <taxon>Hermetia</taxon>
    </lineage>
</organism>
<dbReference type="Proteomes" id="UP000594454">
    <property type="component" value="Chromosome 6"/>
</dbReference>
<sequence length="257" mass="29039">MTQHYLMVVSIWILSSMASANSFTIGVRIFGGEEATNPIPYQISLQKLRATKWDHFCGGSIISHSYIVTAAHCVYQEEVERLSILAGTTNRLSNSTRYLIQSYIPHPNYRANNHHDIALVQTKHQFQFTSNIAPINFEKRYYIRSGVRCHVSGWGVMERVRTAPFPEELQTTDLWTISNRLCRRFYNVSMNEICTFGMVDEGTCAGDSGGPLVSWDRSHLIGVVSYGPAYCGTGIPDVYTRISVFTNWIRGVIKANL</sequence>
<name>A0A7R8Z4R3_HERIL</name>
<dbReference type="PROSITE" id="PS50240">
    <property type="entry name" value="TRYPSIN_DOM"/>
    <property type="match status" value="1"/>
</dbReference>